<keyword evidence="4" id="KW-0547">Nucleotide-binding</keyword>
<evidence type="ECO:0000313" key="12">
    <source>
        <dbReference type="Proteomes" id="UP001189429"/>
    </source>
</evidence>
<feature type="domain" description="EF-hand" evidence="10">
    <location>
        <begin position="472"/>
        <end position="507"/>
    </location>
</feature>
<keyword evidence="3" id="KW-0808">Transferase</keyword>
<keyword evidence="5" id="KW-0418">Kinase</keyword>
<dbReference type="InterPro" id="IPR050205">
    <property type="entry name" value="CDPK_Ser/Thr_kinases"/>
</dbReference>
<evidence type="ECO:0000256" key="6">
    <source>
        <dbReference type="ARBA" id="ARBA00022840"/>
    </source>
</evidence>
<dbReference type="PROSITE" id="PS50011">
    <property type="entry name" value="PROTEIN_KINASE_DOM"/>
    <property type="match status" value="1"/>
</dbReference>
<dbReference type="Gene3D" id="1.10.238.10">
    <property type="entry name" value="EF-hand"/>
    <property type="match status" value="2"/>
</dbReference>
<dbReference type="CDD" id="cd05117">
    <property type="entry name" value="STKc_CAMK"/>
    <property type="match status" value="1"/>
</dbReference>
<comment type="cofactor">
    <cofactor evidence="1">
        <name>Mg(2+)</name>
        <dbReference type="ChEBI" id="CHEBI:18420"/>
    </cofactor>
</comment>
<dbReference type="InterPro" id="IPR011992">
    <property type="entry name" value="EF-hand-dom_pair"/>
</dbReference>
<comment type="similarity">
    <text evidence="7">Belongs to the protein kinase superfamily. Ser/Thr protein kinase family. CDPK subfamily.</text>
</comment>
<sequence>SLAPAGLRTPLLHALRALVGMGSSAAGSRRPIDDCCGAGALAALRGLSRKRRRPPAISTRSPEIGGGAPEQRGILGGAAELLPASPGGARRVRSAEVGPERARVLRRATSSLPRSPGSLRVVTDALLRDRYVRTEGIAGEGLSGAVSIILDRATRQKRVLKSICWAGKEDEDRDALLNEMDVYLKLDHPNICRLLEVYVEEGICHLVMEMCTGRDLCDRWEARGRYTEQDTRELVAQMLDAVIVDMHSKGIAHRDLKLENWVFADPSDNARLKLIDFGFSELMNPDAPFMAVLGTIFYVAPEVLNREYDLKCDLWSIGVICHMLLSGYPPFGTFVDDDDTIFGKILSGDGATMNGPAWLNVSAEARDFVSRLLTRDPAVRPGAQEAAAHPWLQKLDGPHRVAKQIDVSVLESLRSFASMNVIKRTAYGLITASMSGCETDRLEAQFKMLGAQNRGTISMNELADALKEHLGMSDDDARELFSRLDLAGDGHISYSEFLAATAPRHTLGEEKLFRVAFDRFDTDHSGVISQENLQEVLGHSYMGLRPEDIIHQINQEGDDVIKYEDFLKAMMDLGCKDNSLPCSTERVKNISRAFSIIYPGAGCNPGPSPSSSIARRGIRRLHRGWHTPDAEDILQEQVDEDYAIGFARAMSYSDEKFSHVSRQLRSECQHRSDKE</sequence>
<reference evidence="11" key="1">
    <citation type="submission" date="2023-10" db="EMBL/GenBank/DDBJ databases">
        <authorList>
            <person name="Chen Y."/>
            <person name="Shah S."/>
            <person name="Dougan E. K."/>
            <person name="Thang M."/>
            <person name="Chan C."/>
        </authorList>
    </citation>
    <scope>NUCLEOTIDE SEQUENCE [LARGE SCALE GENOMIC DNA]</scope>
</reference>
<evidence type="ECO:0000256" key="2">
    <source>
        <dbReference type="ARBA" id="ARBA00022527"/>
    </source>
</evidence>
<dbReference type="SMART" id="SM00220">
    <property type="entry name" value="S_TKc"/>
    <property type="match status" value="1"/>
</dbReference>
<dbReference type="SMART" id="SM00054">
    <property type="entry name" value="EFh"/>
    <property type="match status" value="4"/>
</dbReference>
<gene>
    <name evidence="11" type="ORF">PCOR1329_LOCUS40509</name>
</gene>
<evidence type="ECO:0000256" key="5">
    <source>
        <dbReference type="ARBA" id="ARBA00022777"/>
    </source>
</evidence>
<comment type="caution">
    <text evidence="11">The sequence shown here is derived from an EMBL/GenBank/DDBJ whole genome shotgun (WGS) entry which is preliminary data.</text>
</comment>
<keyword evidence="6" id="KW-0067">ATP-binding</keyword>
<evidence type="ECO:0000256" key="8">
    <source>
        <dbReference type="SAM" id="MobiDB-lite"/>
    </source>
</evidence>
<protein>
    <recommendedName>
        <fullName evidence="13">Calmodulin</fullName>
    </recommendedName>
</protein>
<dbReference type="Pfam" id="PF00069">
    <property type="entry name" value="Pkinase"/>
    <property type="match status" value="1"/>
</dbReference>
<dbReference type="SUPFAM" id="SSF56112">
    <property type="entry name" value="Protein kinase-like (PK-like)"/>
    <property type="match status" value="1"/>
</dbReference>
<dbReference type="PROSITE" id="PS50222">
    <property type="entry name" value="EF_HAND_2"/>
    <property type="match status" value="2"/>
</dbReference>
<dbReference type="EMBL" id="CAUYUJ010014885">
    <property type="protein sequence ID" value="CAK0847240.1"/>
    <property type="molecule type" value="Genomic_DNA"/>
</dbReference>
<evidence type="ECO:0000256" key="3">
    <source>
        <dbReference type="ARBA" id="ARBA00022679"/>
    </source>
</evidence>
<evidence type="ECO:0000259" key="9">
    <source>
        <dbReference type="PROSITE" id="PS50011"/>
    </source>
</evidence>
<dbReference type="InterPro" id="IPR000719">
    <property type="entry name" value="Prot_kinase_dom"/>
</dbReference>
<evidence type="ECO:0008006" key="13">
    <source>
        <dbReference type="Google" id="ProtNLM"/>
    </source>
</evidence>
<keyword evidence="12" id="KW-1185">Reference proteome</keyword>
<dbReference type="InterPro" id="IPR011009">
    <property type="entry name" value="Kinase-like_dom_sf"/>
</dbReference>
<dbReference type="CDD" id="cd00051">
    <property type="entry name" value="EFh"/>
    <property type="match status" value="2"/>
</dbReference>
<accession>A0ABN9TMH7</accession>
<keyword evidence="2" id="KW-0723">Serine/threonine-protein kinase</keyword>
<feature type="non-terminal residue" evidence="11">
    <location>
        <position position="1"/>
    </location>
</feature>
<dbReference type="Gene3D" id="3.30.200.20">
    <property type="entry name" value="Phosphorylase Kinase, domain 1"/>
    <property type="match status" value="1"/>
</dbReference>
<dbReference type="Proteomes" id="UP001189429">
    <property type="component" value="Unassembled WGS sequence"/>
</dbReference>
<evidence type="ECO:0000313" key="11">
    <source>
        <dbReference type="EMBL" id="CAK0847240.1"/>
    </source>
</evidence>
<feature type="domain" description="EF-hand" evidence="10">
    <location>
        <begin position="508"/>
        <end position="543"/>
    </location>
</feature>
<dbReference type="Gene3D" id="1.10.510.10">
    <property type="entry name" value="Transferase(Phosphotransferase) domain 1"/>
    <property type="match status" value="1"/>
</dbReference>
<evidence type="ECO:0000256" key="4">
    <source>
        <dbReference type="ARBA" id="ARBA00022741"/>
    </source>
</evidence>
<dbReference type="PANTHER" id="PTHR24349">
    <property type="entry name" value="SERINE/THREONINE-PROTEIN KINASE"/>
    <property type="match status" value="1"/>
</dbReference>
<evidence type="ECO:0000256" key="7">
    <source>
        <dbReference type="ARBA" id="ARBA00024334"/>
    </source>
</evidence>
<dbReference type="InterPro" id="IPR002048">
    <property type="entry name" value="EF_hand_dom"/>
</dbReference>
<dbReference type="SUPFAM" id="SSF47473">
    <property type="entry name" value="EF-hand"/>
    <property type="match status" value="1"/>
</dbReference>
<evidence type="ECO:0000256" key="1">
    <source>
        <dbReference type="ARBA" id="ARBA00001946"/>
    </source>
</evidence>
<dbReference type="Pfam" id="PF13499">
    <property type="entry name" value="EF-hand_7"/>
    <property type="match status" value="2"/>
</dbReference>
<evidence type="ECO:0000259" key="10">
    <source>
        <dbReference type="PROSITE" id="PS50222"/>
    </source>
</evidence>
<feature type="region of interest" description="Disordered" evidence="8">
    <location>
        <begin position="49"/>
        <end position="70"/>
    </location>
</feature>
<proteinExistence type="inferred from homology"/>
<organism evidence="11 12">
    <name type="scientific">Prorocentrum cordatum</name>
    <dbReference type="NCBI Taxonomy" id="2364126"/>
    <lineage>
        <taxon>Eukaryota</taxon>
        <taxon>Sar</taxon>
        <taxon>Alveolata</taxon>
        <taxon>Dinophyceae</taxon>
        <taxon>Prorocentrales</taxon>
        <taxon>Prorocentraceae</taxon>
        <taxon>Prorocentrum</taxon>
    </lineage>
</organism>
<name>A0ABN9TMH7_9DINO</name>
<feature type="domain" description="Protein kinase" evidence="9">
    <location>
        <begin position="132"/>
        <end position="392"/>
    </location>
</feature>